<organism evidence="2 3">
    <name type="scientific">Sphingobium xenophagum</name>
    <dbReference type="NCBI Taxonomy" id="121428"/>
    <lineage>
        <taxon>Bacteria</taxon>
        <taxon>Pseudomonadati</taxon>
        <taxon>Pseudomonadota</taxon>
        <taxon>Alphaproteobacteria</taxon>
        <taxon>Sphingomonadales</taxon>
        <taxon>Sphingomonadaceae</taxon>
        <taxon>Sphingobium</taxon>
    </lineage>
</organism>
<protein>
    <submittedName>
        <fullName evidence="2">Enzyme related to lactoylglutathione lyase</fullName>
    </submittedName>
</protein>
<evidence type="ECO:0000313" key="2">
    <source>
        <dbReference type="EMBL" id="MDR7153779.1"/>
    </source>
</evidence>
<sequence length="268" mass="28220">MTDVNGQFFWYELMTSDPQAALAFYGDVIGWTAQAFGGERTDEPYMVVSGSAGPVGGVMAIPVEAKDCGMTPWWGGYVGSGDVDADAARLVAAGGRVQREAEDIPGVGRFAVMADPGGATFMLLKGDSPDEMDPVPPMAMGHVGWHELYSGAFDADMAFYTGAFGWTKGEAMDMGEMGLYQLVSQTGGSDFQSMTGGIMPRPKEMPVPLWLFYFIVGDIDAAVERVTAGGGTVLNGPTEVPGGGWIIQALDPQGAMFALVGMRGEQAP</sequence>
<dbReference type="InterPro" id="IPR052164">
    <property type="entry name" value="Anthracycline_SecMetBiosynth"/>
</dbReference>
<dbReference type="PROSITE" id="PS51819">
    <property type="entry name" value="VOC"/>
    <property type="match status" value="2"/>
</dbReference>
<feature type="domain" description="VOC" evidence="1">
    <location>
        <begin position="7"/>
        <end position="126"/>
    </location>
</feature>
<evidence type="ECO:0000313" key="3">
    <source>
        <dbReference type="Proteomes" id="UP001267638"/>
    </source>
</evidence>
<keyword evidence="2" id="KW-0456">Lyase</keyword>
<dbReference type="InterPro" id="IPR004360">
    <property type="entry name" value="Glyas_Fos-R_dOase_dom"/>
</dbReference>
<reference evidence="2 3" key="1">
    <citation type="submission" date="2023-07" db="EMBL/GenBank/DDBJ databases">
        <title>Sorghum-associated microbial communities from plants grown in Nebraska, USA.</title>
        <authorList>
            <person name="Schachtman D."/>
        </authorList>
    </citation>
    <scope>NUCLEOTIDE SEQUENCE [LARGE SCALE GENOMIC DNA]</scope>
    <source>
        <strain evidence="2 3">4256</strain>
    </source>
</reference>
<comment type="caution">
    <text evidence="2">The sequence shown here is derived from an EMBL/GenBank/DDBJ whole genome shotgun (WGS) entry which is preliminary data.</text>
</comment>
<accession>A0ABU1WX67</accession>
<dbReference type="Proteomes" id="UP001267638">
    <property type="component" value="Unassembled WGS sequence"/>
</dbReference>
<dbReference type="PANTHER" id="PTHR33993:SF14">
    <property type="entry name" value="GB|AAF24581.1"/>
    <property type="match status" value="1"/>
</dbReference>
<dbReference type="CDD" id="cd07247">
    <property type="entry name" value="SgaA_N_like"/>
    <property type="match status" value="2"/>
</dbReference>
<proteinExistence type="predicted"/>
<keyword evidence="3" id="KW-1185">Reference proteome</keyword>
<dbReference type="PANTHER" id="PTHR33993">
    <property type="entry name" value="GLYOXALASE-RELATED"/>
    <property type="match status" value="1"/>
</dbReference>
<dbReference type="Gene3D" id="3.10.180.10">
    <property type="entry name" value="2,3-Dihydroxybiphenyl 1,2-Dioxygenase, domain 1"/>
    <property type="match status" value="2"/>
</dbReference>
<dbReference type="InterPro" id="IPR029068">
    <property type="entry name" value="Glyas_Bleomycin-R_OHBP_Dase"/>
</dbReference>
<dbReference type="EMBL" id="JAVDWV010000002">
    <property type="protein sequence ID" value="MDR7153779.1"/>
    <property type="molecule type" value="Genomic_DNA"/>
</dbReference>
<dbReference type="RefSeq" id="WP_310221901.1">
    <property type="nucleotide sequence ID" value="NZ_JAVDWV010000002.1"/>
</dbReference>
<feature type="domain" description="VOC" evidence="1">
    <location>
        <begin position="139"/>
        <end position="262"/>
    </location>
</feature>
<dbReference type="GO" id="GO:0016829">
    <property type="term" value="F:lyase activity"/>
    <property type="evidence" value="ECO:0007669"/>
    <property type="project" value="UniProtKB-KW"/>
</dbReference>
<dbReference type="SUPFAM" id="SSF54593">
    <property type="entry name" value="Glyoxalase/Bleomycin resistance protein/Dihydroxybiphenyl dioxygenase"/>
    <property type="match status" value="2"/>
</dbReference>
<evidence type="ECO:0000259" key="1">
    <source>
        <dbReference type="PROSITE" id="PS51819"/>
    </source>
</evidence>
<gene>
    <name evidence="2" type="ORF">J2W40_000576</name>
</gene>
<name>A0ABU1WX67_SPHXE</name>
<dbReference type="InterPro" id="IPR037523">
    <property type="entry name" value="VOC_core"/>
</dbReference>
<dbReference type="Pfam" id="PF00903">
    <property type="entry name" value="Glyoxalase"/>
    <property type="match status" value="2"/>
</dbReference>